<reference evidence="1 2" key="1">
    <citation type="submission" date="2019-10" db="EMBL/GenBank/DDBJ databases">
        <title>New species of Slilvanegrellaceae.</title>
        <authorList>
            <person name="Pitt A."/>
            <person name="Hahn M.W."/>
        </authorList>
    </citation>
    <scope>NUCLEOTIDE SEQUENCE [LARGE SCALE GENOMIC DNA]</scope>
    <source>
        <strain evidence="1 2">SP-Ram-0.45-NSY-1</strain>
    </source>
</reference>
<dbReference type="EMBL" id="WFLM01000002">
    <property type="protein sequence ID" value="KAB8039972.1"/>
    <property type="molecule type" value="Genomic_DNA"/>
</dbReference>
<name>A0A6N6VYI3_9BACT</name>
<protein>
    <submittedName>
        <fullName evidence="1">Addiction module toxin RelE</fullName>
    </submittedName>
</protein>
<comment type="caution">
    <text evidence="1">The sequence shown here is derived from an EMBL/GenBank/DDBJ whole genome shotgun (WGS) entry which is preliminary data.</text>
</comment>
<accession>A0A6N6VYI3</accession>
<evidence type="ECO:0000313" key="2">
    <source>
        <dbReference type="Proteomes" id="UP000437748"/>
    </source>
</evidence>
<sequence>MVNYVYRQIKQAFSKNQAQLIVGKIEKELRDDPEAGDLIEGTYGLRKLRVSDGSKGKSGGLRVLYLDIKLIERIYIIAFFPKNVKENLTKSERNFLA</sequence>
<dbReference type="RefSeq" id="WP_153419651.1">
    <property type="nucleotide sequence ID" value="NZ_WFLM01000002.1"/>
</dbReference>
<dbReference type="AlphaFoldDB" id="A0A6N6VYI3"/>
<dbReference type="OrthoDB" id="197283at2"/>
<keyword evidence="2" id="KW-1185">Reference proteome</keyword>
<dbReference type="Proteomes" id="UP000437748">
    <property type="component" value="Unassembled WGS sequence"/>
</dbReference>
<organism evidence="1 2">
    <name type="scientific">Silvanigrella paludirubra</name>
    <dbReference type="NCBI Taxonomy" id="2499159"/>
    <lineage>
        <taxon>Bacteria</taxon>
        <taxon>Pseudomonadati</taxon>
        <taxon>Bdellovibrionota</taxon>
        <taxon>Oligoflexia</taxon>
        <taxon>Silvanigrellales</taxon>
        <taxon>Silvanigrellaceae</taxon>
        <taxon>Silvanigrella</taxon>
    </lineage>
</organism>
<gene>
    <name evidence="1" type="ORF">GCL60_06835</name>
</gene>
<evidence type="ECO:0000313" key="1">
    <source>
        <dbReference type="EMBL" id="KAB8039972.1"/>
    </source>
</evidence>
<proteinExistence type="predicted"/>